<name>A0ACB9CUV2_CICIN</name>
<protein>
    <submittedName>
        <fullName evidence="1">Uncharacterized protein</fullName>
    </submittedName>
</protein>
<organism evidence="1 2">
    <name type="scientific">Cichorium intybus</name>
    <name type="common">Chicory</name>
    <dbReference type="NCBI Taxonomy" id="13427"/>
    <lineage>
        <taxon>Eukaryota</taxon>
        <taxon>Viridiplantae</taxon>
        <taxon>Streptophyta</taxon>
        <taxon>Embryophyta</taxon>
        <taxon>Tracheophyta</taxon>
        <taxon>Spermatophyta</taxon>
        <taxon>Magnoliopsida</taxon>
        <taxon>eudicotyledons</taxon>
        <taxon>Gunneridae</taxon>
        <taxon>Pentapetalae</taxon>
        <taxon>asterids</taxon>
        <taxon>campanulids</taxon>
        <taxon>Asterales</taxon>
        <taxon>Asteraceae</taxon>
        <taxon>Cichorioideae</taxon>
        <taxon>Cichorieae</taxon>
        <taxon>Cichoriinae</taxon>
        <taxon>Cichorium</taxon>
    </lineage>
</organism>
<reference evidence="2" key="1">
    <citation type="journal article" date="2022" name="Mol. Ecol. Resour.">
        <title>The genomes of chicory, endive, great burdock and yacon provide insights into Asteraceae palaeo-polyploidization history and plant inulin production.</title>
        <authorList>
            <person name="Fan W."/>
            <person name="Wang S."/>
            <person name="Wang H."/>
            <person name="Wang A."/>
            <person name="Jiang F."/>
            <person name="Liu H."/>
            <person name="Zhao H."/>
            <person name="Xu D."/>
            <person name="Zhang Y."/>
        </authorList>
    </citation>
    <scope>NUCLEOTIDE SEQUENCE [LARGE SCALE GENOMIC DNA]</scope>
    <source>
        <strain evidence="2">cv. Punajuju</strain>
    </source>
</reference>
<evidence type="ECO:0000313" key="1">
    <source>
        <dbReference type="EMBL" id="KAI3737990.1"/>
    </source>
</evidence>
<accession>A0ACB9CUV2</accession>
<reference evidence="1 2" key="2">
    <citation type="journal article" date="2022" name="Mol. Ecol. Resour.">
        <title>The genomes of chicory, endive, great burdock and yacon provide insights into Asteraceae paleo-polyploidization history and plant inulin production.</title>
        <authorList>
            <person name="Fan W."/>
            <person name="Wang S."/>
            <person name="Wang H."/>
            <person name="Wang A."/>
            <person name="Jiang F."/>
            <person name="Liu H."/>
            <person name="Zhao H."/>
            <person name="Xu D."/>
            <person name="Zhang Y."/>
        </authorList>
    </citation>
    <scope>NUCLEOTIDE SEQUENCE [LARGE SCALE GENOMIC DNA]</scope>
    <source>
        <strain evidence="2">cv. Punajuju</strain>
        <tissue evidence="1">Leaves</tissue>
    </source>
</reference>
<sequence length="88" mass="9778">MKPWVTVLRLALISVETMFKFHLVDLISTAEGEGEVSWWRQRSSPVRSVESSGRVRASLVWSGHGPCLRDAKVGQLGPVYEGVDRGLI</sequence>
<dbReference type="EMBL" id="CM042013">
    <property type="protein sequence ID" value="KAI3737990.1"/>
    <property type="molecule type" value="Genomic_DNA"/>
</dbReference>
<keyword evidence="2" id="KW-1185">Reference proteome</keyword>
<comment type="caution">
    <text evidence="1">The sequence shown here is derived from an EMBL/GenBank/DDBJ whole genome shotgun (WGS) entry which is preliminary data.</text>
</comment>
<gene>
    <name evidence="1" type="ORF">L2E82_28008</name>
</gene>
<evidence type="ECO:0000313" key="2">
    <source>
        <dbReference type="Proteomes" id="UP001055811"/>
    </source>
</evidence>
<proteinExistence type="predicted"/>
<dbReference type="Proteomes" id="UP001055811">
    <property type="component" value="Linkage Group LG05"/>
</dbReference>